<dbReference type="RefSeq" id="WP_211680881.1">
    <property type="nucleotide sequence ID" value="NZ_JAGRQH010000002.1"/>
</dbReference>
<reference evidence="6 7" key="1">
    <citation type="submission" date="2021-04" db="EMBL/GenBank/DDBJ databases">
        <title>The complete genome sequence of Neokomagataea sp. TBRC 2177.</title>
        <authorList>
            <person name="Charoenyingcharoen P."/>
            <person name="Yukphan P."/>
        </authorList>
    </citation>
    <scope>NUCLEOTIDE SEQUENCE [LARGE SCALE GENOMIC DNA]</scope>
    <source>
        <strain evidence="6 7">TBRC 2177</strain>
    </source>
</reference>
<dbReference type="InterPro" id="IPR029044">
    <property type="entry name" value="Nucleotide-diphossugar_trans"/>
</dbReference>
<evidence type="ECO:0000256" key="3">
    <source>
        <dbReference type="ARBA" id="ARBA00022679"/>
    </source>
</evidence>
<evidence type="ECO:0000313" key="6">
    <source>
        <dbReference type="EMBL" id="MBR0559406.1"/>
    </source>
</evidence>
<name>A0ABS5E682_9PROT</name>
<dbReference type="Pfam" id="PF00535">
    <property type="entry name" value="Glycos_transf_2"/>
    <property type="match status" value="1"/>
</dbReference>
<dbReference type="InterPro" id="IPR001173">
    <property type="entry name" value="Glyco_trans_2-like"/>
</dbReference>
<sequence length="319" mass="36018">MSVEYPKIAAVIVTCNRFDKLKTTLSKTLALPFSSVVVIDNASHDETPNYLQSLSDKRLCCIRQEKNLGGAGGFALGFQIAADHTDAEWLLCFDDDSYPQPDVFENFIALPLTEDVGGVAAAVYYPDQTICPMNRPGVNIFGSPFSVWEKLKKNQGALGLPDSAYASSESVEVSFSSFVGFFVRRSLVKRSIGLPDKDLFIYRDDSIYTLSLTKKGYKLLFAPDVRFVHDCGTPSAGRRVYNPLWKAYYIIRNDMPFFKKISGMYFCLLLPMLFFKSIRSTFFYRKPWSFLHVALVATWDGLRNDFSKSHKAVLELAER</sequence>
<dbReference type="GO" id="GO:0016757">
    <property type="term" value="F:glycosyltransferase activity"/>
    <property type="evidence" value="ECO:0007669"/>
    <property type="project" value="UniProtKB-KW"/>
</dbReference>
<dbReference type="PANTHER" id="PTHR43179">
    <property type="entry name" value="RHAMNOSYLTRANSFERASE WBBL"/>
    <property type="match status" value="1"/>
</dbReference>
<feature type="transmembrane region" description="Helical" evidence="4">
    <location>
        <begin position="257"/>
        <end position="275"/>
    </location>
</feature>
<dbReference type="SUPFAM" id="SSF53448">
    <property type="entry name" value="Nucleotide-diphospho-sugar transferases"/>
    <property type="match status" value="1"/>
</dbReference>
<keyword evidence="7" id="KW-1185">Reference proteome</keyword>
<organism evidence="6 7">
    <name type="scientific">Neokomagataea anthophila</name>
    <dbReference type="NCBI Taxonomy" id="2826925"/>
    <lineage>
        <taxon>Bacteria</taxon>
        <taxon>Pseudomonadati</taxon>
        <taxon>Pseudomonadota</taxon>
        <taxon>Alphaproteobacteria</taxon>
        <taxon>Acetobacterales</taxon>
        <taxon>Acetobacteraceae</taxon>
        <taxon>Neokomagataea</taxon>
    </lineage>
</organism>
<dbReference type="Proteomes" id="UP000677812">
    <property type="component" value="Unassembled WGS sequence"/>
</dbReference>
<protein>
    <submittedName>
        <fullName evidence="6">Glycosyltransferase</fullName>
        <ecNumber evidence="6">2.4.-.-</ecNumber>
    </submittedName>
</protein>
<evidence type="ECO:0000256" key="4">
    <source>
        <dbReference type="SAM" id="Phobius"/>
    </source>
</evidence>
<evidence type="ECO:0000313" key="7">
    <source>
        <dbReference type="Proteomes" id="UP000677812"/>
    </source>
</evidence>
<dbReference type="EMBL" id="JAGRQH010000002">
    <property type="protein sequence ID" value="MBR0559406.1"/>
    <property type="molecule type" value="Genomic_DNA"/>
</dbReference>
<comment type="caution">
    <text evidence="6">The sequence shown here is derived from an EMBL/GenBank/DDBJ whole genome shotgun (WGS) entry which is preliminary data.</text>
</comment>
<keyword evidence="2 6" id="KW-0328">Glycosyltransferase</keyword>
<evidence type="ECO:0000256" key="2">
    <source>
        <dbReference type="ARBA" id="ARBA00022676"/>
    </source>
</evidence>
<comment type="similarity">
    <text evidence="1">Belongs to the glycosyltransferase 2 family.</text>
</comment>
<keyword evidence="3 6" id="KW-0808">Transferase</keyword>
<dbReference type="EC" id="2.4.-.-" evidence="6"/>
<proteinExistence type="inferred from homology"/>
<accession>A0ABS5E682</accession>
<keyword evidence="4" id="KW-0812">Transmembrane</keyword>
<dbReference type="Gene3D" id="3.90.550.10">
    <property type="entry name" value="Spore Coat Polysaccharide Biosynthesis Protein SpsA, Chain A"/>
    <property type="match status" value="1"/>
</dbReference>
<keyword evidence="4" id="KW-0472">Membrane</keyword>
<keyword evidence="4" id="KW-1133">Transmembrane helix</keyword>
<feature type="domain" description="Glycosyltransferase 2-like" evidence="5">
    <location>
        <begin position="11"/>
        <end position="135"/>
    </location>
</feature>
<evidence type="ECO:0000256" key="1">
    <source>
        <dbReference type="ARBA" id="ARBA00006739"/>
    </source>
</evidence>
<gene>
    <name evidence="6" type="ORF">KB213_04960</name>
</gene>
<dbReference type="PANTHER" id="PTHR43179:SF12">
    <property type="entry name" value="GALACTOFURANOSYLTRANSFERASE GLFT2"/>
    <property type="match status" value="1"/>
</dbReference>
<evidence type="ECO:0000259" key="5">
    <source>
        <dbReference type="Pfam" id="PF00535"/>
    </source>
</evidence>